<reference evidence="6 7" key="1">
    <citation type="submission" date="2018-07" db="EMBL/GenBank/DDBJ databases">
        <title>Complete genome sequencing of Ornithinimicrobium sp. AMA3305.</title>
        <authorList>
            <person name="Bae J.-W."/>
        </authorList>
    </citation>
    <scope>NUCLEOTIDE SEQUENCE [LARGE SCALE GENOMIC DNA]</scope>
    <source>
        <strain evidence="6 7">AMA3305</strain>
    </source>
</reference>
<keyword evidence="2 4" id="KW-0238">DNA-binding</keyword>
<sequence length="244" mass="26981">MRDREAHHGRLRGYNGRYTVGNGRYTSSVPAKRQPPLPVRERLLDAVDHLLFVEGVIATPVDDILKLAEASPPSLYKHFGSKDGLITAALERRLAVWTRYWDEAMEQAGTQLERVLSVWPALRAYQTTSLEERWCAFSGTTAAIKDKSEELTAVLEAETRLLRTRTAALVDELGLAPRASARLTNELVIAYLGTMAMMLREPYLHAIDDGEATARSLLQAALTRADGPARDLVDELVAAGQASR</sequence>
<dbReference type="Proteomes" id="UP000253790">
    <property type="component" value="Chromosome"/>
</dbReference>
<keyword evidence="7" id="KW-1185">Reference proteome</keyword>
<evidence type="ECO:0000256" key="3">
    <source>
        <dbReference type="ARBA" id="ARBA00023163"/>
    </source>
</evidence>
<name>A0A345NN18_9MICO</name>
<dbReference type="GO" id="GO:0003677">
    <property type="term" value="F:DNA binding"/>
    <property type="evidence" value="ECO:0007669"/>
    <property type="project" value="UniProtKB-UniRule"/>
</dbReference>
<evidence type="ECO:0000313" key="7">
    <source>
        <dbReference type="Proteomes" id="UP000253790"/>
    </source>
</evidence>
<feature type="DNA-binding region" description="H-T-H motif" evidence="4">
    <location>
        <begin position="60"/>
        <end position="79"/>
    </location>
</feature>
<dbReference type="Pfam" id="PF00440">
    <property type="entry name" value="TetR_N"/>
    <property type="match status" value="1"/>
</dbReference>
<feature type="domain" description="HTH tetR-type" evidence="5">
    <location>
        <begin position="37"/>
        <end position="97"/>
    </location>
</feature>
<evidence type="ECO:0000256" key="1">
    <source>
        <dbReference type="ARBA" id="ARBA00023015"/>
    </source>
</evidence>
<keyword evidence="1" id="KW-0805">Transcription regulation</keyword>
<protein>
    <submittedName>
        <fullName evidence="6">TetR/AcrR family transcriptional regulator</fullName>
    </submittedName>
</protein>
<dbReference type="AlphaFoldDB" id="A0A345NN18"/>
<dbReference type="SUPFAM" id="SSF46689">
    <property type="entry name" value="Homeodomain-like"/>
    <property type="match status" value="1"/>
</dbReference>
<accession>A0A345NN18</accession>
<gene>
    <name evidence="6" type="ORF">DV701_10115</name>
</gene>
<evidence type="ECO:0000313" key="6">
    <source>
        <dbReference type="EMBL" id="AXH96426.1"/>
    </source>
</evidence>
<dbReference type="InterPro" id="IPR001647">
    <property type="entry name" value="HTH_TetR"/>
</dbReference>
<dbReference type="OrthoDB" id="3196926at2"/>
<keyword evidence="3" id="KW-0804">Transcription</keyword>
<dbReference type="InterPro" id="IPR009057">
    <property type="entry name" value="Homeodomain-like_sf"/>
</dbReference>
<dbReference type="EMBL" id="CP031229">
    <property type="protein sequence ID" value="AXH96426.1"/>
    <property type="molecule type" value="Genomic_DNA"/>
</dbReference>
<proteinExistence type="predicted"/>
<dbReference type="PANTHER" id="PTHR47506">
    <property type="entry name" value="TRANSCRIPTIONAL REGULATORY PROTEIN"/>
    <property type="match status" value="1"/>
</dbReference>
<dbReference type="Gene3D" id="1.10.357.10">
    <property type="entry name" value="Tetracycline Repressor, domain 2"/>
    <property type="match status" value="1"/>
</dbReference>
<evidence type="ECO:0000256" key="2">
    <source>
        <dbReference type="ARBA" id="ARBA00023125"/>
    </source>
</evidence>
<evidence type="ECO:0000259" key="5">
    <source>
        <dbReference type="PROSITE" id="PS50977"/>
    </source>
</evidence>
<dbReference type="KEGG" id="orn:DV701_10115"/>
<dbReference type="PANTHER" id="PTHR47506:SF1">
    <property type="entry name" value="HTH-TYPE TRANSCRIPTIONAL REGULATOR YJDC"/>
    <property type="match status" value="1"/>
</dbReference>
<organism evidence="6 7">
    <name type="scientific">Ornithinimicrobium avium</name>
    <dbReference type="NCBI Taxonomy" id="2283195"/>
    <lineage>
        <taxon>Bacteria</taxon>
        <taxon>Bacillati</taxon>
        <taxon>Actinomycetota</taxon>
        <taxon>Actinomycetes</taxon>
        <taxon>Micrococcales</taxon>
        <taxon>Ornithinimicrobiaceae</taxon>
        <taxon>Ornithinimicrobium</taxon>
    </lineage>
</organism>
<dbReference type="PROSITE" id="PS50977">
    <property type="entry name" value="HTH_TETR_2"/>
    <property type="match status" value="1"/>
</dbReference>
<evidence type="ECO:0000256" key="4">
    <source>
        <dbReference type="PROSITE-ProRule" id="PRU00335"/>
    </source>
</evidence>